<reference evidence="2 3" key="1">
    <citation type="submission" date="2022-11" db="EMBL/GenBank/DDBJ databases">
        <title>Haliovirga abyssi gen. nov., sp. nov., a mesophilic fermentative bacterium isolated from the Iheya North hydrothermal field and the proposal of Haliovirgaceae fam. nov.</title>
        <authorList>
            <person name="Miyazaki U."/>
            <person name="Tame A."/>
            <person name="Miyazaki J."/>
            <person name="Takai K."/>
            <person name="Sawayama S."/>
            <person name="Kitajima M."/>
            <person name="Okamoto A."/>
            <person name="Nakagawa S."/>
        </authorList>
    </citation>
    <scope>NUCLEOTIDE SEQUENCE [LARGE SCALE GENOMIC DNA]</scope>
    <source>
        <strain evidence="2 3">IC12</strain>
    </source>
</reference>
<evidence type="ECO:0000313" key="2">
    <source>
        <dbReference type="EMBL" id="BDU50134.1"/>
    </source>
</evidence>
<dbReference type="KEGG" id="haby:HLVA_07030"/>
<feature type="region of interest" description="Disordered" evidence="1">
    <location>
        <begin position="39"/>
        <end position="106"/>
    </location>
</feature>
<sequence>MVRPIDLQVIAKSIDEVAKTSRAKEQNLVGQQMNAKNEMAKEIKKDTTIIRESNETEGKIIDNDNKERNKERNKEKNLKDKNERKDKKEKKHGKDPNKGKFIDMEG</sequence>
<organism evidence="2 3">
    <name type="scientific">Haliovirga abyssi</name>
    <dbReference type="NCBI Taxonomy" id="2996794"/>
    <lineage>
        <taxon>Bacteria</taxon>
        <taxon>Fusobacteriati</taxon>
        <taxon>Fusobacteriota</taxon>
        <taxon>Fusobacteriia</taxon>
        <taxon>Fusobacteriales</taxon>
        <taxon>Haliovirgaceae</taxon>
        <taxon>Haliovirga</taxon>
    </lineage>
</organism>
<evidence type="ECO:0000256" key="1">
    <source>
        <dbReference type="SAM" id="MobiDB-lite"/>
    </source>
</evidence>
<accession>A0AAU9D2B8</accession>
<dbReference type="RefSeq" id="WP_307905070.1">
    <property type="nucleotide sequence ID" value="NZ_AP027059.1"/>
</dbReference>
<dbReference type="AlphaFoldDB" id="A0AAU9D2B8"/>
<proteinExistence type="predicted"/>
<evidence type="ECO:0000313" key="3">
    <source>
        <dbReference type="Proteomes" id="UP001321582"/>
    </source>
</evidence>
<protein>
    <submittedName>
        <fullName evidence="2">Uncharacterized protein</fullName>
    </submittedName>
</protein>
<dbReference type="EMBL" id="AP027059">
    <property type="protein sequence ID" value="BDU50134.1"/>
    <property type="molecule type" value="Genomic_DNA"/>
</dbReference>
<gene>
    <name evidence="2" type="ORF">HLVA_07030</name>
</gene>
<name>A0AAU9D2B8_9FUSO</name>
<keyword evidence="3" id="KW-1185">Reference proteome</keyword>
<dbReference type="Proteomes" id="UP001321582">
    <property type="component" value="Chromosome"/>
</dbReference>